<sequence length="71" mass="7849">GRIMNINSRFTEVFGYTLDEIKGEDIDGGIIHPPDKIEEGKQLAGKVLAEGYSSLETIRKKKDGTLFPVLV</sequence>
<accession>X1RLS5</accession>
<dbReference type="CDD" id="cd00130">
    <property type="entry name" value="PAS"/>
    <property type="match status" value="1"/>
</dbReference>
<dbReference type="EMBL" id="BARV01044884">
    <property type="protein sequence ID" value="GAI64125.1"/>
    <property type="molecule type" value="Genomic_DNA"/>
</dbReference>
<reference evidence="2" key="1">
    <citation type="journal article" date="2014" name="Front. Microbiol.">
        <title>High frequency of phylogenetically diverse reductive dehalogenase-homologous genes in deep subseafloor sedimentary metagenomes.</title>
        <authorList>
            <person name="Kawai M."/>
            <person name="Futagami T."/>
            <person name="Toyoda A."/>
            <person name="Takaki Y."/>
            <person name="Nishi S."/>
            <person name="Hori S."/>
            <person name="Arai W."/>
            <person name="Tsubouchi T."/>
            <person name="Morono Y."/>
            <person name="Uchiyama I."/>
            <person name="Ito T."/>
            <person name="Fujiyama A."/>
            <person name="Inagaki F."/>
            <person name="Takami H."/>
        </authorList>
    </citation>
    <scope>NUCLEOTIDE SEQUENCE</scope>
    <source>
        <strain evidence="2">Expedition CK06-06</strain>
    </source>
</reference>
<dbReference type="Gene3D" id="3.30.450.20">
    <property type="entry name" value="PAS domain"/>
    <property type="match status" value="1"/>
</dbReference>
<gene>
    <name evidence="2" type="ORF">S06H3_66126</name>
</gene>
<dbReference type="SUPFAM" id="SSF55785">
    <property type="entry name" value="PYP-like sensor domain (PAS domain)"/>
    <property type="match status" value="1"/>
</dbReference>
<dbReference type="InterPro" id="IPR000014">
    <property type="entry name" value="PAS"/>
</dbReference>
<feature type="non-terminal residue" evidence="2">
    <location>
        <position position="1"/>
    </location>
</feature>
<dbReference type="AlphaFoldDB" id="X1RLS5"/>
<comment type="caution">
    <text evidence="2">The sequence shown here is derived from an EMBL/GenBank/DDBJ whole genome shotgun (WGS) entry which is preliminary data.</text>
</comment>
<feature type="non-terminal residue" evidence="2">
    <location>
        <position position="71"/>
    </location>
</feature>
<name>X1RLS5_9ZZZZ</name>
<proteinExistence type="predicted"/>
<dbReference type="PROSITE" id="PS50112">
    <property type="entry name" value="PAS"/>
    <property type="match status" value="1"/>
</dbReference>
<evidence type="ECO:0000313" key="2">
    <source>
        <dbReference type="EMBL" id="GAI64125.1"/>
    </source>
</evidence>
<feature type="domain" description="PAS" evidence="1">
    <location>
        <begin position="1"/>
        <end position="36"/>
    </location>
</feature>
<protein>
    <recommendedName>
        <fullName evidence="1">PAS domain-containing protein</fullName>
    </recommendedName>
</protein>
<dbReference type="NCBIfam" id="TIGR00229">
    <property type="entry name" value="sensory_box"/>
    <property type="match status" value="1"/>
</dbReference>
<dbReference type="InterPro" id="IPR035965">
    <property type="entry name" value="PAS-like_dom_sf"/>
</dbReference>
<organism evidence="2">
    <name type="scientific">marine sediment metagenome</name>
    <dbReference type="NCBI Taxonomy" id="412755"/>
    <lineage>
        <taxon>unclassified sequences</taxon>
        <taxon>metagenomes</taxon>
        <taxon>ecological metagenomes</taxon>
    </lineage>
</organism>
<evidence type="ECO:0000259" key="1">
    <source>
        <dbReference type="PROSITE" id="PS50112"/>
    </source>
</evidence>